<evidence type="ECO:0000313" key="10">
    <source>
        <dbReference type="Proteomes" id="UP000070467"/>
    </source>
</evidence>
<dbReference type="InterPro" id="IPR002523">
    <property type="entry name" value="MgTranspt_CorA/ZnTranspt_ZntB"/>
</dbReference>
<dbReference type="CDD" id="cd12831">
    <property type="entry name" value="TmCorA-like_u2"/>
    <property type="match status" value="1"/>
</dbReference>
<dbReference type="InterPro" id="IPR004488">
    <property type="entry name" value="Mg/Co-transport_prot_CorA"/>
</dbReference>
<dbReference type="InterPro" id="IPR045863">
    <property type="entry name" value="CorA_TM1_TM2"/>
</dbReference>
<comment type="similarity">
    <text evidence="2 8">Belongs to the CorA metal ion transporter (MIT) (TC 1.A.35) family.</text>
</comment>
<keyword evidence="3 8" id="KW-0813">Transport</keyword>
<evidence type="ECO:0000313" key="9">
    <source>
        <dbReference type="EMBL" id="KXB58629.1"/>
    </source>
</evidence>
<keyword evidence="8" id="KW-0460">Magnesium</keyword>
<sequence length="316" mass="37485">MLKIIAIDKLGGLLTNLSLEEVKNDNISWYWVDFNCPTKKEIELLTTFFRFHELLIEDCLTLLERPKIEITRQQIFLVSHILKNIDSEYETINMFIGKNYIVTIHLTHIRFLSKVISKVLYKGDEYSPMHVMHMLISEIVEGYIPLISKIENRLDELEENDAHTKGSKIMNEVFDLRSDLLKLRRGLLPMRELIHRFLVSRRVDMTDNDRKYFHDVYDELVQQTEIIEASRELASDIRENYMTYNSFKSNNIMMTLTVISTIFLPLTFLAGVYGMNFSYMPELQTEYGYFVLWIVMFLIAAGMLWFFKKKGWFDMF</sequence>
<evidence type="ECO:0000256" key="6">
    <source>
        <dbReference type="ARBA" id="ARBA00022989"/>
    </source>
</evidence>
<evidence type="ECO:0000256" key="2">
    <source>
        <dbReference type="ARBA" id="ARBA00009765"/>
    </source>
</evidence>
<dbReference type="EMBL" id="LSDB01000008">
    <property type="protein sequence ID" value="KXB58629.1"/>
    <property type="molecule type" value="Genomic_DNA"/>
</dbReference>
<feature type="transmembrane region" description="Helical" evidence="8">
    <location>
        <begin position="287"/>
        <end position="307"/>
    </location>
</feature>
<protein>
    <recommendedName>
        <fullName evidence="8">Magnesium transport protein CorA</fullName>
    </recommendedName>
</protein>
<dbReference type="Pfam" id="PF01544">
    <property type="entry name" value="CorA"/>
    <property type="match status" value="1"/>
</dbReference>
<name>A0ABR5TMR3_9BACL</name>
<dbReference type="Proteomes" id="UP000070467">
    <property type="component" value="Unassembled WGS sequence"/>
</dbReference>
<dbReference type="PANTHER" id="PTHR46494:SF1">
    <property type="entry name" value="CORA FAMILY METAL ION TRANSPORTER (EUROFUNG)"/>
    <property type="match status" value="1"/>
</dbReference>
<dbReference type="SUPFAM" id="SSF143865">
    <property type="entry name" value="CorA soluble domain-like"/>
    <property type="match status" value="1"/>
</dbReference>
<evidence type="ECO:0000256" key="1">
    <source>
        <dbReference type="ARBA" id="ARBA00004651"/>
    </source>
</evidence>
<reference evidence="9 10" key="1">
    <citation type="submission" date="2016-01" db="EMBL/GenBank/DDBJ databases">
        <authorList>
            <person name="Mitreva M."/>
            <person name="Pepin K.H."/>
            <person name="Mihindukulasuriya K.A."/>
            <person name="Fulton R."/>
            <person name="Fronick C."/>
            <person name="O'Laughlin M."/>
            <person name="Miner T."/>
            <person name="Herter B."/>
            <person name="Rosa B.A."/>
            <person name="Cordes M."/>
            <person name="Tomlinson C."/>
            <person name="Wollam A."/>
            <person name="Palsikar V.B."/>
            <person name="Mardis E.R."/>
            <person name="Wilson R.K."/>
        </authorList>
    </citation>
    <scope>NUCLEOTIDE SEQUENCE [LARGE SCALE GENOMIC DNA]</scope>
    <source>
        <strain evidence="9 10">KA00071</strain>
    </source>
</reference>
<comment type="function">
    <text evidence="8">Mediates influx of magnesium ions.</text>
</comment>
<keyword evidence="7 8" id="KW-0472">Membrane</keyword>
<evidence type="ECO:0000256" key="7">
    <source>
        <dbReference type="ARBA" id="ARBA00023136"/>
    </source>
</evidence>
<dbReference type="RefSeq" id="WP_066129324.1">
    <property type="nucleotide sequence ID" value="NZ_KQ959861.1"/>
</dbReference>
<gene>
    <name evidence="8" type="primary">corA</name>
    <name evidence="9" type="ORF">HMPREF1871_00395</name>
</gene>
<evidence type="ECO:0000256" key="5">
    <source>
        <dbReference type="ARBA" id="ARBA00022692"/>
    </source>
</evidence>
<organism evidence="9 10">
    <name type="scientific">Gemelliphila asaccharolytica</name>
    <dbReference type="NCBI Taxonomy" id="502393"/>
    <lineage>
        <taxon>Bacteria</taxon>
        <taxon>Bacillati</taxon>
        <taxon>Bacillota</taxon>
        <taxon>Bacilli</taxon>
        <taxon>Bacillales</taxon>
        <taxon>Gemellaceae</taxon>
        <taxon>Gemelliphila</taxon>
    </lineage>
</organism>
<keyword evidence="5 8" id="KW-0812">Transmembrane</keyword>
<evidence type="ECO:0000256" key="3">
    <source>
        <dbReference type="ARBA" id="ARBA00022448"/>
    </source>
</evidence>
<dbReference type="Gene3D" id="1.20.58.340">
    <property type="entry name" value="Magnesium transport protein CorA, transmembrane region"/>
    <property type="match status" value="2"/>
</dbReference>
<accession>A0ABR5TMR3</accession>
<feature type="transmembrane region" description="Helical" evidence="8">
    <location>
        <begin position="252"/>
        <end position="275"/>
    </location>
</feature>
<proteinExistence type="inferred from homology"/>
<dbReference type="PANTHER" id="PTHR46494">
    <property type="entry name" value="CORA FAMILY METAL ION TRANSPORTER (EUROFUNG)"/>
    <property type="match status" value="1"/>
</dbReference>
<comment type="subcellular location">
    <subcellularLocation>
        <location evidence="1">Cell membrane</location>
        <topology evidence="1">Multi-pass membrane protein</topology>
    </subcellularLocation>
    <subcellularLocation>
        <location evidence="8">Membrane</location>
        <topology evidence="8">Multi-pass membrane protein</topology>
    </subcellularLocation>
</comment>
<keyword evidence="8" id="KW-0406">Ion transport</keyword>
<evidence type="ECO:0000256" key="4">
    <source>
        <dbReference type="ARBA" id="ARBA00022475"/>
    </source>
</evidence>
<dbReference type="NCBIfam" id="TIGR00383">
    <property type="entry name" value="corA"/>
    <property type="match status" value="1"/>
</dbReference>
<evidence type="ECO:0000256" key="8">
    <source>
        <dbReference type="RuleBase" id="RU362010"/>
    </source>
</evidence>
<keyword evidence="10" id="KW-1185">Reference proteome</keyword>
<keyword evidence="6 8" id="KW-1133">Transmembrane helix</keyword>
<dbReference type="SUPFAM" id="SSF144083">
    <property type="entry name" value="Magnesium transport protein CorA, transmembrane region"/>
    <property type="match status" value="1"/>
</dbReference>
<dbReference type="Gene3D" id="3.30.460.20">
    <property type="entry name" value="CorA soluble domain-like"/>
    <property type="match status" value="1"/>
</dbReference>
<keyword evidence="4 8" id="KW-1003">Cell membrane</keyword>
<dbReference type="InterPro" id="IPR045861">
    <property type="entry name" value="CorA_cytoplasmic_dom"/>
</dbReference>
<comment type="caution">
    <text evidence="9">The sequence shown here is derived from an EMBL/GenBank/DDBJ whole genome shotgun (WGS) entry which is preliminary data.</text>
</comment>